<dbReference type="Proteomes" id="UP000761534">
    <property type="component" value="Unassembled WGS sequence"/>
</dbReference>
<comment type="caution">
    <text evidence="2">The sequence shown here is derived from an EMBL/GenBank/DDBJ whole genome shotgun (WGS) entry which is preliminary data.</text>
</comment>
<reference evidence="2" key="1">
    <citation type="journal article" date="2019" name="G3 (Bethesda)">
        <title>Genome Assemblies of Two Rare Opportunistic Yeast Pathogens: Diutina rugosa (syn. Candida rugosa) and Trichomonascus ciferrii (syn. Candida ciferrii).</title>
        <authorList>
            <person name="Mixao V."/>
            <person name="Saus E."/>
            <person name="Hansen A.P."/>
            <person name="Lass-Florl C."/>
            <person name="Gabaldon T."/>
        </authorList>
    </citation>
    <scope>NUCLEOTIDE SEQUENCE</scope>
    <source>
        <strain evidence="2">CBS 4856</strain>
    </source>
</reference>
<keyword evidence="3" id="KW-1185">Reference proteome</keyword>
<dbReference type="AlphaFoldDB" id="A0A642V6K0"/>
<evidence type="ECO:0000313" key="3">
    <source>
        <dbReference type="Proteomes" id="UP000761534"/>
    </source>
</evidence>
<accession>A0A642V6K0</accession>
<dbReference type="VEuPathDB" id="FungiDB:TRICI_002511"/>
<name>A0A642V6K0_9ASCO</name>
<gene>
    <name evidence="2" type="ORF">TRICI_002511</name>
</gene>
<protein>
    <submittedName>
        <fullName evidence="2">Uncharacterized protein</fullName>
    </submittedName>
</protein>
<organism evidence="2 3">
    <name type="scientific">Trichomonascus ciferrii</name>
    <dbReference type="NCBI Taxonomy" id="44093"/>
    <lineage>
        <taxon>Eukaryota</taxon>
        <taxon>Fungi</taxon>
        <taxon>Dikarya</taxon>
        <taxon>Ascomycota</taxon>
        <taxon>Saccharomycotina</taxon>
        <taxon>Dipodascomycetes</taxon>
        <taxon>Dipodascales</taxon>
        <taxon>Trichomonascaceae</taxon>
        <taxon>Trichomonascus</taxon>
        <taxon>Trichomonascus ciferrii complex</taxon>
    </lineage>
</organism>
<feature type="region of interest" description="Disordered" evidence="1">
    <location>
        <begin position="12"/>
        <end position="32"/>
    </location>
</feature>
<sequence length="109" mass="12222">MSVNYERLVSRLGVDPGGDLAGAHSRRESEGLRSHWEVGYRVPQCGDRLDDDSEDCEDRVSVDAKEEGCKYGAEVRHSERQTLLGEEVAQVRQRALQHTEGNDKQQGPQ</sequence>
<proteinExistence type="predicted"/>
<dbReference type="EMBL" id="SWFS01000173">
    <property type="protein sequence ID" value="KAA8915327.1"/>
    <property type="molecule type" value="Genomic_DNA"/>
</dbReference>
<evidence type="ECO:0000256" key="1">
    <source>
        <dbReference type="SAM" id="MobiDB-lite"/>
    </source>
</evidence>
<evidence type="ECO:0000313" key="2">
    <source>
        <dbReference type="EMBL" id="KAA8915327.1"/>
    </source>
</evidence>